<organism evidence="1 2">
    <name type="scientific">Halorubrum coriense DSM 10284</name>
    <dbReference type="NCBI Taxonomy" id="1227466"/>
    <lineage>
        <taxon>Archaea</taxon>
        <taxon>Methanobacteriati</taxon>
        <taxon>Methanobacteriota</taxon>
        <taxon>Stenosarchaea group</taxon>
        <taxon>Halobacteria</taxon>
        <taxon>Halobacteriales</taxon>
        <taxon>Haloferacaceae</taxon>
        <taxon>Halorubrum</taxon>
    </lineage>
</organism>
<evidence type="ECO:0000313" key="1">
    <source>
        <dbReference type="EMBL" id="ELZ49327.1"/>
    </source>
</evidence>
<sequence>ASGRVRWATSGTHTTEEFVAGVERALDR</sequence>
<feature type="non-terminal residue" evidence="1">
    <location>
        <position position="1"/>
    </location>
</feature>
<protein>
    <submittedName>
        <fullName evidence="1">Redoxin</fullName>
    </submittedName>
</protein>
<name>M0EQZ9_9EURY</name>
<evidence type="ECO:0000313" key="2">
    <source>
        <dbReference type="Proteomes" id="UP000011509"/>
    </source>
</evidence>
<keyword evidence="2" id="KW-1185">Reference proteome</keyword>
<gene>
    <name evidence="1" type="ORF">C464_04783</name>
</gene>
<proteinExistence type="predicted"/>
<dbReference type="EMBL" id="AOJL01000023">
    <property type="protein sequence ID" value="ELZ49327.1"/>
    <property type="molecule type" value="Genomic_DNA"/>
</dbReference>
<comment type="caution">
    <text evidence="1">The sequence shown here is derived from an EMBL/GenBank/DDBJ whole genome shotgun (WGS) entry which is preliminary data.</text>
</comment>
<reference evidence="1 2" key="1">
    <citation type="journal article" date="2014" name="PLoS Genet.">
        <title>Phylogenetically driven sequencing of extremely halophilic archaea reveals strategies for static and dynamic osmo-response.</title>
        <authorList>
            <person name="Becker E.A."/>
            <person name="Seitzer P.M."/>
            <person name="Tritt A."/>
            <person name="Larsen D."/>
            <person name="Krusor M."/>
            <person name="Yao A.I."/>
            <person name="Wu D."/>
            <person name="Madern D."/>
            <person name="Eisen J.A."/>
            <person name="Darling A.E."/>
            <person name="Facciotti M.T."/>
        </authorList>
    </citation>
    <scope>NUCLEOTIDE SEQUENCE [LARGE SCALE GENOMIC DNA]</scope>
    <source>
        <strain evidence="1 2">DSM 10284</strain>
    </source>
</reference>
<dbReference type="Proteomes" id="UP000011509">
    <property type="component" value="Unassembled WGS sequence"/>
</dbReference>
<accession>M0EQZ9</accession>
<dbReference type="AlphaFoldDB" id="M0EQZ9"/>